<dbReference type="EMBL" id="CCAG010019998">
    <property type="status" value="NOT_ANNOTATED_CDS"/>
    <property type="molecule type" value="Genomic_DNA"/>
</dbReference>
<dbReference type="Proteomes" id="UP000092444">
    <property type="component" value="Unassembled WGS sequence"/>
</dbReference>
<evidence type="ECO:0000313" key="1">
    <source>
        <dbReference type="EnsemblMetazoa" id="GMOY014220.P1379"/>
    </source>
</evidence>
<proteinExistence type="predicted"/>
<keyword evidence="2" id="KW-1185">Reference proteome</keyword>
<name>A0ABK9NG69_GLOMM</name>
<accession>A0ABK9NG69</accession>
<sequence length="59" mass="6668">MTCFEANIIHYATSTARNAEYINNVTDAHFIYIPANMDHVMLGTMGRTGSEVAVKKRKY</sequence>
<evidence type="ECO:0000313" key="2">
    <source>
        <dbReference type="Proteomes" id="UP000092444"/>
    </source>
</evidence>
<protein>
    <submittedName>
        <fullName evidence="1">Uncharacterized protein</fullName>
    </submittedName>
</protein>
<dbReference type="EnsemblMetazoa" id="GMOY014220.R1379">
    <property type="protein sequence ID" value="GMOY014220.P1379"/>
    <property type="gene ID" value="GMOY014220"/>
</dbReference>
<reference evidence="1" key="1">
    <citation type="submission" date="2025-05" db="UniProtKB">
        <authorList>
            <consortium name="EnsemblMetazoa"/>
        </authorList>
    </citation>
    <scope>IDENTIFICATION</scope>
    <source>
        <strain evidence="1">Yale</strain>
    </source>
</reference>
<organism evidence="1 2">
    <name type="scientific">Glossina morsitans morsitans</name>
    <name type="common">Savannah tsetse fly</name>
    <dbReference type="NCBI Taxonomy" id="37546"/>
    <lineage>
        <taxon>Eukaryota</taxon>
        <taxon>Metazoa</taxon>
        <taxon>Ecdysozoa</taxon>
        <taxon>Arthropoda</taxon>
        <taxon>Hexapoda</taxon>
        <taxon>Insecta</taxon>
        <taxon>Pterygota</taxon>
        <taxon>Neoptera</taxon>
        <taxon>Endopterygota</taxon>
        <taxon>Diptera</taxon>
        <taxon>Brachycera</taxon>
        <taxon>Muscomorpha</taxon>
        <taxon>Hippoboscoidea</taxon>
        <taxon>Glossinidae</taxon>
        <taxon>Glossina</taxon>
    </lineage>
</organism>